<dbReference type="EMBL" id="JACAZE010000002">
    <property type="protein sequence ID" value="KAF7320521.1"/>
    <property type="molecule type" value="Genomic_DNA"/>
</dbReference>
<gene>
    <name evidence="10" type="ORF">HMN09_00135800</name>
</gene>
<dbReference type="Pfam" id="PF13537">
    <property type="entry name" value="GATase_7"/>
    <property type="match status" value="1"/>
</dbReference>
<keyword evidence="4 6" id="KW-0315">Glutamine amidotransferase</keyword>
<dbReference type="PANTHER" id="PTHR43284:SF1">
    <property type="entry name" value="ASPARAGINE SYNTHETASE"/>
    <property type="match status" value="1"/>
</dbReference>
<dbReference type="Gene3D" id="3.60.20.10">
    <property type="entry name" value="Glutamine Phosphoribosylpyrophosphate, subunit 1, domain 1"/>
    <property type="match status" value="1"/>
</dbReference>
<sequence>MCGLTAVFYPDTVTTPPPVEETREKLVKSAKLLTHRGPDEEGNYVSDDGRIGFGHTRLSIIDLATGQQPLSDEEEYIHCIVNGEIYDHDRIRAEMQAQGFTFKTKSDSELVVQLYKRDGFNCLRDLRGEWAFILYDSRRRLVFAARDRLGIRPLHYTFLPDGGLLMASEIKAFLPMGWKPEWDIESIVDNGEFVDERTTFKGVSKLAAGFFMVARASGHFKTEAYWDLNYSDETKPNYNQTIDEMIKTTREHLVKAVELRLRSDVPLAFYLSGGIDSSTVAGISQKLLTDKNPDAKITVFTLHYIEDPSTDESPLAEATAKHIGANLVKVPTTESLLVEVLEDTIYHGEQPSATFHACGKTLLSRAVAAGGFKVVLTGEGSDEIFGGYPWFGIDLLQAADPSAKSLGLDVPNEKQRAALRAGYQAASGLPARHAAEMSPNRANAPRPLTTTASHLVPARVFYGVNTEMLIPEVVAAYGAVDVGRRTEEGVDHRVREMSISGKWHPMHVSQYITTKTLLTRAILSAVGDRADMMNSVESRAAFLDHHLVDYVNSLPASLKMLPQRQPAGSHGPPYKLVEKWILREAARPFISKDVYERKKVIYNPPPAPAAIQEATPELLPLQKHLKNRITEASVRKLGFVRWDYIKEQLDAYLDRPAFLPKGAFDPRGGMLMSVLSYIVLQERFGIPTYVPNRN</sequence>
<feature type="binding site" evidence="7">
    <location>
        <position position="107"/>
    </location>
    <ligand>
        <name>L-glutamine</name>
        <dbReference type="ChEBI" id="CHEBI:58359"/>
    </ligand>
</feature>
<evidence type="ECO:0000313" key="10">
    <source>
        <dbReference type="EMBL" id="KAF7320521.1"/>
    </source>
</evidence>
<evidence type="ECO:0000256" key="1">
    <source>
        <dbReference type="ARBA" id="ARBA00005752"/>
    </source>
</evidence>
<dbReference type="SUPFAM" id="SSF52402">
    <property type="entry name" value="Adenine nucleotide alpha hydrolases-like"/>
    <property type="match status" value="1"/>
</dbReference>
<evidence type="ECO:0000256" key="3">
    <source>
        <dbReference type="ARBA" id="ARBA00022840"/>
    </source>
</evidence>
<comment type="similarity">
    <text evidence="1">Belongs to the asparagine synthetase family.</text>
</comment>
<keyword evidence="3 5" id="KW-0067">ATP-binding</keyword>
<evidence type="ECO:0000256" key="6">
    <source>
        <dbReference type="PIRSR" id="PIRSR001589-1"/>
    </source>
</evidence>
<proteinExistence type="inferred from homology"/>
<organism evidence="10 11">
    <name type="scientific">Mycena chlorophos</name>
    <name type="common">Agaric fungus</name>
    <name type="synonym">Agaricus chlorophos</name>
    <dbReference type="NCBI Taxonomy" id="658473"/>
    <lineage>
        <taxon>Eukaryota</taxon>
        <taxon>Fungi</taxon>
        <taxon>Dikarya</taxon>
        <taxon>Basidiomycota</taxon>
        <taxon>Agaricomycotina</taxon>
        <taxon>Agaricomycetes</taxon>
        <taxon>Agaricomycetidae</taxon>
        <taxon>Agaricales</taxon>
        <taxon>Marasmiineae</taxon>
        <taxon>Mycenaceae</taxon>
        <taxon>Mycena</taxon>
    </lineage>
</organism>
<keyword evidence="2 5" id="KW-0547">Nucleotide-binding</keyword>
<evidence type="ECO:0000259" key="9">
    <source>
        <dbReference type="PROSITE" id="PS51278"/>
    </source>
</evidence>
<accession>A0A8H6WKL2</accession>
<evidence type="ECO:0000313" key="11">
    <source>
        <dbReference type="Proteomes" id="UP000613580"/>
    </source>
</evidence>
<protein>
    <submittedName>
        <fullName evidence="10">Asparagine synthase</fullName>
    </submittedName>
</protein>
<evidence type="ECO:0000256" key="7">
    <source>
        <dbReference type="PIRSR" id="PIRSR001589-2"/>
    </source>
</evidence>
<dbReference type="InterPro" id="IPR033738">
    <property type="entry name" value="AsnB_N"/>
</dbReference>
<dbReference type="InterPro" id="IPR017932">
    <property type="entry name" value="GATase_2_dom"/>
</dbReference>
<dbReference type="PIRSF" id="PIRSF001589">
    <property type="entry name" value="Asn_synthetase_glu-h"/>
    <property type="match status" value="1"/>
</dbReference>
<dbReference type="GO" id="GO:0005524">
    <property type="term" value="F:ATP binding"/>
    <property type="evidence" value="ECO:0007669"/>
    <property type="project" value="UniProtKB-KW"/>
</dbReference>
<keyword evidence="11" id="KW-1185">Reference proteome</keyword>
<dbReference type="CDD" id="cd01991">
    <property type="entry name" value="Asn_synthase_B_C"/>
    <property type="match status" value="1"/>
</dbReference>
<dbReference type="InterPro" id="IPR051786">
    <property type="entry name" value="ASN_synthetase/amidase"/>
</dbReference>
<evidence type="ECO:0000256" key="4">
    <source>
        <dbReference type="ARBA" id="ARBA00022962"/>
    </source>
</evidence>
<evidence type="ECO:0000256" key="5">
    <source>
        <dbReference type="PIRNR" id="PIRNR001589"/>
    </source>
</evidence>
<name>A0A8H6WKL2_MYCCL</name>
<feature type="site" description="Important for beta-aspartyl-AMP intermediate formation" evidence="8">
    <location>
        <position position="379"/>
    </location>
</feature>
<evidence type="ECO:0000256" key="2">
    <source>
        <dbReference type="ARBA" id="ARBA00022741"/>
    </source>
</evidence>
<dbReference type="InterPro" id="IPR014729">
    <property type="entry name" value="Rossmann-like_a/b/a_fold"/>
</dbReference>
<dbReference type="Gene3D" id="3.40.50.620">
    <property type="entry name" value="HUPs"/>
    <property type="match status" value="2"/>
</dbReference>
<dbReference type="InterPro" id="IPR001962">
    <property type="entry name" value="Asn_synthase"/>
</dbReference>
<dbReference type="Pfam" id="PF00733">
    <property type="entry name" value="Asn_synthase"/>
    <property type="match status" value="1"/>
</dbReference>
<reference evidence="10" key="1">
    <citation type="submission" date="2020-05" db="EMBL/GenBank/DDBJ databases">
        <title>Mycena genomes resolve the evolution of fungal bioluminescence.</title>
        <authorList>
            <person name="Tsai I.J."/>
        </authorList>
    </citation>
    <scope>NUCLEOTIDE SEQUENCE</scope>
    <source>
        <strain evidence="10">110903Hualien_Pintung</strain>
    </source>
</reference>
<dbReference type="CDD" id="cd00712">
    <property type="entry name" value="AsnB"/>
    <property type="match status" value="1"/>
</dbReference>
<feature type="active site" description="For GATase activity" evidence="6">
    <location>
        <position position="2"/>
    </location>
</feature>
<keyword evidence="6" id="KW-0061">Asparagine biosynthesis</keyword>
<dbReference type="OrthoDB" id="409189at2759"/>
<evidence type="ECO:0000256" key="8">
    <source>
        <dbReference type="PIRSR" id="PIRSR001589-3"/>
    </source>
</evidence>
<keyword evidence="6" id="KW-0028">Amino-acid biosynthesis</keyword>
<dbReference type="InterPro" id="IPR029055">
    <property type="entry name" value="Ntn_hydrolases_N"/>
</dbReference>
<dbReference type="GO" id="GO:0004066">
    <property type="term" value="F:asparagine synthase (glutamine-hydrolyzing) activity"/>
    <property type="evidence" value="ECO:0007669"/>
    <property type="project" value="InterPro"/>
</dbReference>
<dbReference type="SUPFAM" id="SSF56235">
    <property type="entry name" value="N-terminal nucleophile aminohydrolases (Ntn hydrolases)"/>
    <property type="match status" value="1"/>
</dbReference>
<dbReference type="InterPro" id="IPR006426">
    <property type="entry name" value="Asn_synth_AEB"/>
</dbReference>
<dbReference type="NCBIfam" id="TIGR01536">
    <property type="entry name" value="asn_synth_AEB"/>
    <property type="match status" value="1"/>
</dbReference>
<comment type="caution">
    <text evidence="10">The sequence shown here is derived from an EMBL/GenBank/DDBJ whole genome shotgun (WGS) entry which is preliminary data.</text>
</comment>
<dbReference type="GO" id="GO:0006529">
    <property type="term" value="P:asparagine biosynthetic process"/>
    <property type="evidence" value="ECO:0007669"/>
    <property type="project" value="UniProtKB-KW"/>
</dbReference>
<dbReference type="PROSITE" id="PS51278">
    <property type="entry name" value="GATASE_TYPE_2"/>
    <property type="match status" value="1"/>
</dbReference>
<dbReference type="GO" id="GO:0005829">
    <property type="term" value="C:cytosol"/>
    <property type="evidence" value="ECO:0007669"/>
    <property type="project" value="TreeGrafter"/>
</dbReference>
<dbReference type="PANTHER" id="PTHR43284">
    <property type="entry name" value="ASPARAGINE SYNTHETASE (GLUTAMINE-HYDROLYZING)"/>
    <property type="match status" value="1"/>
</dbReference>
<dbReference type="AlphaFoldDB" id="A0A8H6WKL2"/>
<feature type="domain" description="Glutamine amidotransferase type-2" evidence="9">
    <location>
        <begin position="2"/>
        <end position="217"/>
    </location>
</feature>
<dbReference type="Proteomes" id="UP000613580">
    <property type="component" value="Unassembled WGS sequence"/>
</dbReference>